<dbReference type="Gene3D" id="3.60.130.10">
    <property type="entry name" value="Clavaminate synthase-like"/>
    <property type="match status" value="1"/>
</dbReference>
<evidence type="ECO:0000256" key="3">
    <source>
        <dbReference type="ARBA" id="ARBA00022964"/>
    </source>
</evidence>
<dbReference type="EMBL" id="AEDD01000004">
    <property type="protein sequence ID" value="EFM11267.1"/>
    <property type="molecule type" value="Genomic_DNA"/>
</dbReference>
<evidence type="ECO:0000256" key="2">
    <source>
        <dbReference type="ARBA" id="ARBA00022723"/>
    </source>
</evidence>
<dbReference type="eggNOG" id="COG2175">
    <property type="taxonomic scope" value="Bacteria"/>
</dbReference>
<dbReference type="PANTHER" id="PTHR30468">
    <property type="entry name" value="ALPHA-KETOGLUTARATE-DEPENDENT SULFONATE DIOXYGENASE"/>
    <property type="match status" value="1"/>
</dbReference>
<dbReference type="GO" id="GO:0000908">
    <property type="term" value="F:taurine dioxygenase activity"/>
    <property type="evidence" value="ECO:0007669"/>
    <property type="project" value="UniProtKB-EC"/>
</dbReference>
<evidence type="ECO:0000259" key="6">
    <source>
        <dbReference type="Pfam" id="PF02668"/>
    </source>
</evidence>
<dbReference type="STRING" id="717606.PaecuDRAFT_1713"/>
<keyword evidence="2" id="KW-0479">Metal-binding</keyword>
<feature type="domain" description="TauD/TfdA-like" evidence="6">
    <location>
        <begin position="50"/>
        <end position="305"/>
    </location>
</feature>
<reference evidence="7 8" key="1">
    <citation type="submission" date="2010-07" db="EMBL/GenBank/DDBJ databases">
        <title>The draft genome of Paenibacillus curdlanolyticus YK9.</title>
        <authorList>
            <consortium name="US DOE Joint Genome Institute (JGI-PGF)"/>
            <person name="Lucas S."/>
            <person name="Copeland A."/>
            <person name="Lapidus A."/>
            <person name="Cheng J.-F."/>
            <person name="Bruce D."/>
            <person name="Goodwin L."/>
            <person name="Pitluck S."/>
            <person name="Land M.L."/>
            <person name="Hauser L."/>
            <person name="Chang Y.-J."/>
            <person name="Jeffries C."/>
            <person name="Anderson I.J."/>
            <person name="Johnson E."/>
            <person name="Loganathan U."/>
            <person name="Mulhopadhyay B."/>
            <person name="Kyrpides N."/>
            <person name="Woyke T.J."/>
        </authorList>
    </citation>
    <scope>NUCLEOTIDE SEQUENCE [LARGE SCALE GENOMIC DNA]</scope>
    <source>
        <strain evidence="7 8">YK9</strain>
    </source>
</reference>
<dbReference type="RefSeq" id="WP_006037724.1">
    <property type="nucleotide sequence ID" value="NZ_AEDD01000004.1"/>
</dbReference>
<dbReference type="InterPro" id="IPR051323">
    <property type="entry name" value="AtsK-like"/>
</dbReference>
<dbReference type="GO" id="GO:0006790">
    <property type="term" value="P:sulfur compound metabolic process"/>
    <property type="evidence" value="ECO:0007669"/>
    <property type="project" value="TreeGrafter"/>
</dbReference>
<protein>
    <submittedName>
        <fullName evidence="7">Taurine dioxygenase</fullName>
        <ecNumber evidence="7">1.14.11.17</ecNumber>
    </submittedName>
</protein>
<keyword evidence="8" id="KW-1185">Reference proteome</keyword>
<proteinExistence type="inferred from homology"/>
<dbReference type="EC" id="1.14.11.17" evidence="7"/>
<dbReference type="Proteomes" id="UP000005387">
    <property type="component" value="Unassembled WGS sequence"/>
</dbReference>
<comment type="similarity">
    <text evidence="1">Belongs to the TfdA dioxygenase family.</text>
</comment>
<evidence type="ECO:0000256" key="4">
    <source>
        <dbReference type="ARBA" id="ARBA00023002"/>
    </source>
</evidence>
<accession>E0I7W2</accession>
<name>E0I7W2_9BACL</name>
<dbReference type="SUPFAM" id="SSF51197">
    <property type="entry name" value="Clavaminate synthase-like"/>
    <property type="match status" value="1"/>
</dbReference>
<dbReference type="Pfam" id="PF02668">
    <property type="entry name" value="TauD"/>
    <property type="match status" value="1"/>
</dbReference>
<evidence type="ECO:0000313" key="8">
    <source>
        <dbReference type="Proteomes" id="UP000005387"/>
    </source>
</evidence>
<keyword evidence="4 7" id="KW-0560">Oxidoreductase</keyword>
<keyword evidence="3 7" id="KW-0223">Dioxygenase</keyword>
<dbReference type="GO" id="GO:0046872">
    <property type="term" value="F:metal ion binding"/>
    <property type="evidence" value="ECO:0007669"/>
    <property type="project" value="UniProtKB-KW"/>
</dbReference>
<organism evidence="7 8">
    <name type="scientific">Paenibacillus curdlanolyticus YK9</name>
    <dbReference type="NCBI Taxonomy" id="717606"/>
    <lineage>
        <taxon>Bacteria</taxon>
        <taxon>Bacillati</taxon>
        <taxon>Bacillota</taxon>
        <taxon>Bacilli</taxon>
        <taxon>Bacillales</taxon>
        <taxon>Paenibacillaceae</taxon>
        <taxon>Paenibacillus</taxon>
    </lineage>
</organism>
<evidence type="ECO:0000313" key="7">
    <source>
        <dbReference type="EMBL" id="EFM11267.1"/>
    </source>
</evidence>
<evidence type="ECO:0000256" key="5">
    <source>
        <dbReference type="ARBA" id="ARBA00023004"/>
    </source>
</evidence>
<dbReference type="PANTHER" id="PTHR30468:SF1">
    <property type="entry name" value="ALPHA-KETOGLUTARATE-DEPENDENT SULFONATE DIOXYGENASE"/>
    <property type="match status" value="1"/>
</dbReference>
<keyword evidence="5" id="KW-0408">Iron</keyword>
<dbReference type="OrthoDB" id="581608at2"/>
<gene>
    <name evidence="7" type="ORF">PaecuDRAFT_1713</name>
</gene>
<sequence length="315" mass="35940">MSYQTQTTQTQTTDYLSRSYSPKRAFHSGARTLTKWVEGEAGQPYTLFTVKPLGPIIGAEIEGVDLSQPVGAELKQELHRAFLEYKVLFFRNQDITSEQQLAFAKLWGELEKHPFLPQGSAEEVTRFAKDEKVTGMENIWHTDVTWRLNPALGSVLRLTEVPPFGGDTLWSDMAAAYDNLPEAVKERIDGLTAIHDFTPSFGRALSPEQLAVKQVEFPAAEHPIVRIHPETGRKTLFVNGAFTIRIVGLEPQESEELLQYLFDQAKTPEYQVRFHWEKNSIAFWDNRATQHYAVSDYFPHRRVAERISIVGDRPY</sequence>
<dbReference type="GO" id="GO:0005737">
    <property type="term" value="C:cytoplasm"/>
    <property type="evidence" value="ECO:0007669"/>
    <property type="project" value="TreeGrafter"/>
</dbReference>
<evidence type="ECO:0000256" key="1">
    <source>
        <dbReference type="ARBA" id="ARBA00005896"/>
    </source>
</evidence>
<dbReference type="InterPro" id="IPR042098">
    <property type="entry name" value="TauD-like_sf"/>
</dbReference>
<dbReference type="InterPro" id="IPR003819">
    <property type="entry name" value="TauD/TfdA-like"/>
</dbReference>
<dbReference type="AlphaFoldDB" id="E0I7W2"/>